<dbReference type="EMBL" id="DMND01000067">
    <property type="protein sequence ID" value="HAN26964.1"/>
    <property type="molecule type" value="Genomic_DNA"/>
</dbReference>
<keyword evidence="1" id="KW-0812">Transmembrane</keyword>
<dbReference type="Proteomes" id="UP000259273">
    <property type="component" value="Unassembled WGS sequence"/>
</dbReference>
<feature type="transmembrane region" description="Helical" evidence="1">
    <location>
        <begin position="41"/>
        <end position="65"/>
    </location>
</feature>
<gene>
    <name evidence="2" type="ORF">DCP75_04450</name>
</gene>
<evidence type="ECO:0000313" key="2">
    <source>
        <dbReference type="EMBL" id="HAN26964.1"/>
    </source>
</evidence>
<dbReference type="AlphaFoldDB" id="A0A3C1KKS4"/>
<evidence type="ECO:0000313" key="3">
    <source>
        <dbReference type="Proteomes" id="UP000259273"/>
    </source>
</evidence>
<accession>A0A3C1KKS4</accession>
<protein>
    <submittedName>
        <fullName evidence="2">Uncharacterized protein</fullName>
    </submittedName>
</protein>
<organism evidence="2 3">
    <name type="scientific">Haliea salexigens</name>
    <dbReference type="NCBI Taxonomy" id="287487"/>
    <lineage>
        <taxon>Bacteria</taxon>
        <taxon>Pseudomonadati</taxon>
        <taxon>Pseudomonadota</taxon>
        <taxon>Gammaproteobacteria</taxon>
        <taxon>Cellvibrionales</taxon>
        <taxon>Halieaceae</taxon>
        <taxon>Haliea</taxon>
    </lineage>
</organism>
<name>A0A3C1KKS4_9GAMM</name>
<proteinExistence type="predicted"/>
<comment type="caution">
    <text evidence="2">The sequence shown here is derived from an EMBL/GenBank/DDBJ whole genome shotgun (WGS) entry which is preliminary data.</text>
</comment>
<reference evidence="2 3" key="1">
    <citation type="journal article" date="2018" name="Nat. Biotechnol.">
        <title>A standardized bacterial taxonomy based on genome phylogeny substantially revises the tree of life.</title>
        <authorList>
            <person name="Parks D.H."/>
            <person name="Chuvochina M."/>
            <person name="Waite D.W."/>
            <person name="Rinke C."/>
            <person name="Skarshewski A."/>
            <person name="Chaumeil P.A."/>
            <person name="Hugenholtz P."/>
        </authorList>
    </citation>
    <scope>NUCLEOTIDE SEQUENCE [LARGE SCALE GENOMIC DNA]</scope>
    <source>
        <strain evidence="2">UBA9158</strain>
    </source>
</reference>
<keyword evidence="1" id="KW-1133">Transmembrane helix</keyword>
<evidence type="ECO:0000256" key="1">
    <source>
        <dbReference type="SAM" id="Phobius"/>
    </source>
</evidence>
<keyword evidence="1" id="KW-0472">Membrane</keyword>
<dbReference type="STRING" id="1121937.GCA_000423125_00161"/>
<sequence>MARSRRRYLRTLILGLLAMAALVWGAVDSFDIPPERIWDMFLMTLTVVGLLVLAAALAAALWIGLRRLSTRD</sequence>